<dbReference type="EMBL" id="LNYK01000026">
    <property type="protein sequence ID" value="KTD20302.1"/>
    <property type="molecule type" value="Genomic_DNA"/>
</dbReference>
<accession>A0A0W0VJM1</accession>
<dbReference type="RefSeq" id="WP_058529649.1">
    <property type="nucleotide sequence ID" value="NZ_CAAAHZ010000010.1"/>
</dbReference>
<reference evidence="1 2" key="1">
    <citation type="submission" date="2015-11" db="EMBL/GenBank/DDBJ databases">
        <title>Genomic analysis of 38 Legionella species identifies large and diverse effector repertoires.</title>
        <authorList>
            <person name="Burstein D."/>
            <person name="Amaro F."/>
            <person name="Zusman T."/>
            <person name="Lifshitz Z."/>
            <person name="Cohen O."/>
            <person name="Gilbert J.A."/>
            <person name="Pupko T."/>
            <person name="Shuman H.A."/>
            <person name="Segal G."/>
        </authorList>
    </citation>
    <scope>NUCLEOTIDE SEQUENCE [LARGE SCALE GENOMIC DNA]</scope>
    <source>
        <strain evidence="1 2">ATCC 49505</strain>
    </source>
</reference>
<dbReference type="Proteomes" id="UP000054997">
    <property type="component" value="Unassembled WGS sequence"/>
</dbReference>
<protein>
    <submittedName>
        <fullName evidence="1">Uncharacterized protein</fullName>
    </submittedName>
</protein>
<gene>
    <name evidence="1" type="ORF">Llon_1655</name>
</gene>
<sequence length="273" mass="30621">MHEIQLLPCYTKPITAGHIGSVADVIAGHVPRALANTRFFARDYQYGFELASPIDISSLGEAVIVNGYCFANVTNQESSEYMKTISGQDFVTTCVFLVPLRARPSYRIDIDFAKPLSLGVFYERLYQQINHPFVFAAFISFRKLHAAAIAKAPVYGENIFDNKNGYYLFPEQYLDSREAFLIGAVADFHDHANPLLQKSLEVVLYNNPFDKKSALISHAHGITLDKPLKTVHEIIPDIVEDALHVFAEQSILTSIHGEIFVIDSIENLLDKKI</sequence>
<proteinExistence type="predicted"/>
<dbReference type="PATRIC" id="fig|45068.5.peg.1795"/>
<organism evidence="1 2">
    <name type="scientific">Legionella londiniensis</name>
    <dbReference type="NCBI Taxonomy" id="45068"/>
    <lineage>
        <taxon>Bacteria</taxon>
        <taxon>Pseudomonadati</taxon>
        <taxon>Pseudomonadota</taxon>
        <taxon>Gammaproteobacteria</taxon>
        <taxon>Legionellales</taxon>
        <taxon>Legionellaceae</taxon>
        <taxon>Legionella</taxon>
    </lineage>
</organism>
<comment type="caution">
    <text evidence="1">The sequence shown here is derived from an EMBL/GenBank/DDBJ whole genome shotgun (WGS) entry which is preliminary data.</text>
</comment>
<dbReference type="OrthoDB" id="5604317at2"/>
<dbReference type="AlphaFoldDB" id="A0A0W0VJM1"/>
<keyword evidence="2" id="KW-1185">Reference proteome</keyword>
<dbReference type="STRING" id="45068.Llon_1655"/>
<name>A0A0W0VJM1_9GAMM</name>
<evidence type="ECO:0000313" key="2">
    <source>
        <dbReference type="Proteomes" id="UP000054997"/>
    </source>
</evidence>
<evidence type="ECO:0000313" key="1">
    <source>
        <dbReference type="EMBL" id="KTD20302.1"/>
    </source>
</evidence>